<accession>A0ABM8ADN6</accession>
<dbReference type="Proteomes" id="UP001064971">
    <property type="component" value="Chromosome"/>
</dbReference>
<reference evidence="1" key="1">
    <citation type="submission" date="2022-07" db="EMBL/GenBank/DDBJ databases">
        <title>Complete Genome Sequence of the Radioresistant Bacterium Deinococcus aetherius ST0316, Isolated from the Air Dust collected in Lower Stratosphere above Japan.</title>
        <authorList>
            <person name="Satoh K."/>
            <person name="Hagiwara K."/>
            <person name="Katsumata K."/>
            <person name="Kubo A."/>
            <person name="Yokobori S."/>
            <person name="Yamagishi A."/>
            <person name="Oono Y."/>
            <person name="Narumi I."/>
        </authorList>
    </citation>
    <scope>NUCLEOTIDE SEQUENCE</scope>
    <source>
        <strain evidence="1">ST0316</strain>
    </source>
</reference>
<gene>
    <name evidence="1" type="ORF">DAETH_18650</name>
</gene>
<name>A0ABM8ADN6_9DEIO</name>
<proteinExistence type="predicted"/>
<evidence type="ECO:0000313" key="2">
    <source>
        <dbReference type="Proteomes" id="UP001064971"/>
    </source>
</evidence>
<organism evidence="1 2">
    <name type="scientific">Deinococcus aetherius</name>
    <dbReference type="NCBI Taxonomy" id="200252"/>
    <lineage>
        <taxon>Bacteria</taxon>
        <taxon>Thermotogati</taxon>
        <taxon>Deinococcota</taxon>
        <taxon>Deinococci</taxon>
        <taxon>Deinococcales</taxon>
        <taxon>Deinococcaceae</taxon>
        <taxon>Deinococcus</taxon>
    </lineage>
</organism>
<protein>
    <recommendedName>
        <fullName evidence="3">Lipoprotein</fullName>
    </recommendedName>
</protein>
<keyword evidence="2" id="KW-1185">Reference proteome</keyword>
<dbReference type="EMBL" id="AP026560">
    <property type="protein sequence ID" value="BDP41896.1"/>
    <property type="molecule type" value="Genomic_DNA"/>
</dbReference>
<evidence type="ECO:0000313" key="1">
    <source>
        <dbReference type="EMBL" id="BDP41896.1"/>
    </source>
</evidence>
<evidence type="ECO:0008006" key="3">
    <source>
        <dbReference type="Google" id="ProtNLM"/>
    </source>
</evidence>
<sequence length="236" mass="25131">MLLLPLVLAACQSVGVVTPEELPPLRESALGEPLEFSGDVENWTAGQTAPVLVGQTTVGLVRSDGTLSVSAQPAPLSLAEVEDVLLPAPGGGEERACSLRTLTFSAQAARAYRVSGLNLAASESRALVPQTSPVPPSPMLLRSRGETQVVLVYVDRDVRISGQKSCTGKYWPWDASASTWARGSSINVFLRKGWNTVSITEKYLGENKWQLVVQGGDTTPATPWRYNGVPLSAAPF</sequence>